<gene>
    <name evidence="1" type="ORF">IC610_11845</name>
</gene>
<protein>
    <submittedName>
        <fullName evidence="1">Uncharacterized protein</fullName>
    </submittedName>
</protein>
<dbReference type="Proteomes" id="UP000637299">
    <property type="component" value="Unassembled WGS sequence"/>
</dbReference>
<evidence type="ECO:0000313" key="2">
    <source>
        <dbReference type="Proteomes" id="UP000637299"/>
    </source>
</evidence>
<accession>A0ABR8ZCY2</accession>
<sequence>MPDTIENTVGLQHCYWSTNGKLAAVTKGGTYFLYTRDKNEFIVDESCVGGKTANPKYTADHARWAFIYDLFFQSLEKAKPEDIKENLWGPLAAELFMLVNMD</sequence>
<dbReference type="RefSeq" id="WP_191737046.1">
    <property type="nucleotide sequence ID" value="NZ_JACYFS010000003.1"/>
</dbReference>
<comment type="caution">
    <text evidence="1">The sequence shown here is derived from an EMBL/GenBank/DDBJ whole genome shotgun (WGS) entry which is preliminary data.</text>
</comment>
<dbReference type="EMBL" id="JACYFS010000003">
    <property type="protein sequence ID" value="MBD8083106.1"/>
    <property type="molecule type" value="Genomic_DNA"/>
</dbReference>
<proteinExistence type="predicted"/>
<keyword evidence="2" id="KW-1185">Reference proteome</keyword>
<evidence type="ECO:0000313" key="1">
    <source>
        <dbReference type="EMBL" id="MBD8083106.1"/>
    </source>
</evidence>
<organism evidence="1 2">
    <name type="scientific">Chryseobacterium caseinilyticum</name>
    <dbReference type="NCBI Taxonomy" id="2771428"/>
    <lineage>
        <taxon>Bacteria</taxon>
        <taxon>Pseudomonadati</taxon>
        <taxon>Bacteroidota</taxon>
        <taxon>Flavobacteriia</taxon>
        <taxon>Flavobacteriales</taxon>
        <taxon>Weeksellaceae</taxon>
        <taxon>Chryseobacterium group</taxon>
        <taxon>Chryseobacterium</taxon>
    </lineage>
</organism>
<reference evidence="1 2" key="1">
    <citation type="submission" date="2020-09" db="EMBL/GenBank/DDBJ databases">
        <title>Genome seq and assembly of Chryseobacterium sp.</title>
        <authorList>
            <person name="Chhetri G."/>
        </authorList>
    </citation>
    <scope>NUCLEOTIDE SEQUENCE [LARGE SCALE GENOMIC DNA]</scope>
    <source>
        <strain evidence="1 2">GCR10</strain>
    </source>
</reference>
<name>A0ABR8ZCY2_9FLAO</name>